<evidence type="ECO:0000259" key="3">
    <source>
        <dbReference type="PROSITE" id="PS50157"/>
    </source>
</evidence>
<dbReference type="GO" id="GO:0008270">
    <property type="term" value="F:zinc ion binding"/>
    <property type="evidence" value="ECO:0007669"/>
    <property type="project" value="UniProtKB-KW"/>
</dbReference>
<feature type="domain" description="C2H2-type" evidence="3">
    <location>
        <begin position="404"/>
        <end position="432"/>
    </location>
</feature>
<proteinExistence type="predicted"/>
<feature type="domain" description="C2H2-type" evidence="3">
    <location>
        <begin position="369"/>
        <end position="394"/>
    </location>
</feature>
<evidence type="ECO:0000313" key="5">
    <source>
        <dbReference type="EMBL" id="CAE7253199.1"/>
    </source>
</evidence>
<gene>
    <name evidence="5" type="primary">RXLR78</name>
    <name evidence="5" type="ORF">SNEC2469_LOCUS5369</name>
</gene>
<dbReference type="Gene3D" id="3.30.160.60">
    <property type="entry name" value="Classic Zinc Finger"/>
    <property type="match status" value="2"/>
</dbReference>
<dbReference type="EMBL" id="CAJNJA010010050">
    <property type="protein sequence ID" value="CAE7253199.1"/>
    <property type="molecule type" value="Genomic_DNA"/>
</dbReference>
<feature type="domain" description="Reverse transcriptase" evidence="4">
    <location>
        <begin position="1"/>
        <end position="220"/>
    </location>
</feature>
<organism evidence="5 6">
    <name type="scientific">Symbiodinium necroappetens</name>
    <dbReference type="NCBI Taxonomy" id="1628268"/>
    <lineage>
        <taxon>Eukaryota</taxon>
        <taxon>Sar</taxon>
        <taxon>Alveolata</taxon>
        <taxon>Dinophyceae</taxon>
        <taxon>Suessiales</taxon>
        <taxon>Symbiodiniaceae</taxon>
        <taxon>Symbiodinium</taxon>
    </lineage>
</organism>
<dbReference type="PROSITE" id="PS50878">
    <property type="entry name" value="RT_POL"/>
    <property type="match status" value="1"/>
</dbReference>
<comment type="caution">
    <text evidence="5">The sequence shown here is derived from an EMBL/GenBank/DDBJ whole genome shotgun (WGS) entry which is preliminary data.</text>
</comment>
<reference evidence="5" key="1">
    <citation type="submission" date="2021-02" db="EMBL/GenBank/DDBJ databases">
        <authorList>
            <person name="Dougan E. K."/>
            <person name="Rhodes N."/>
            <person name="Thang M."/>
            <person name="Chan C."/>
        </authorList>
    </citation>
    <scope>NUCLEOTIDE SEQUENCE</scope>
</reference>
<evidence type="ECO:0000259" key="4">
    <source>
        <dbReference type="PROSITE" id="PS50878"/>
    </source>
</evidence>
<dbReference type="Proteomes" id="UP000601435">
    <property type="component" value="Unassembled WGS sequence"/>
</dbReference>
<dbReference type="Pfam" id="PF00078">
    <property type="entry name" value="RVT_1"/>
    <property type="match status" value="1"/>
</dbReference>
<feature type="region of interest" description="Disordered" evidence="2">
    <location>
        <begin position="302"/>
        <end position="325"/>
    </location>
</feature>
<accession>A0A812MAI9</accession>
<keyword evidence="1" id="KW-0479">Metal-binding</keyword>
<keyword evidence="1" id="KW-0862">Zinc</keyword>
<dbReference type="InterPro" id="IPR013087">
    <property type="entry name" value="Znf_C2H2_type"/>
</dbReference>
<dbReference type="PANTHER" id="PTHR47027:SF20">
    <property type="entry name" value="REVERSE TRANSCRIPTASE-LIKE PROTEIN WITH RNA-DIRECTED DNA POLYMERASE DOMAIN"/>
    <property type="match status" value="1"/>
</dbReference>
<feature type="compositionally biased region" description="Polar residues" evidence="2">
    <location>
        <begin position="302"/>
        <end position="313"/>
    </location>
</feature>
<evidence type="ECO:0000313" key="6">
    <source>
        <dbReference type="Proteomes" id="UP000601435"/>
    </source>
</evidence>
<evidence type="ECO:0000256" key="2">
    <source>
        <dbReference type="SAM" id="MobiDB-lite"/>
    </source>
</evidence>
<sequence length="495" mass="55555">MDMVFALKLAMEISDYKKHPFHVLFVDLVKAYDSVSRAGVWAVLKRKGVPPRLISILRDYYSGKKARISVEGGLSEEFGLETGLGRGCCVAPLLFNIFLAAVVEAWVGESGGGVHWLTRIDGALLHREAQDKYSSWEALDLHELGYADDAALIADTLSQLHGMAKGFQLHLHEWGLQLSVEKTEAMSSAPGMHAPIQVEEFEGFDAVKFSEYFEYLGVIIQRNGSGDMAVKERLELAAGGREKLVQTLTADVRERVRGNPEVGMEELCCDLVEGSFQDAETEGDLAMFRLLVSTVLVTLQSNSPESSRSTHTGVTPRRVSRNKRPPAWYVKKQDDAKAILDGTVPPRVRTKYWNLRNVPKTTDVSDGDYVCDFPGCGRRYTTKGGLSHHKLITHKVGTFRQAGFDCKLCPHSFEREMWLTRHVNYDHALAIPFMCPFCLGYWPGAPSLRLHIAAGHRYEEKDVPAPRALCLRDNQSSETFKSVHQFKYHLKRFHL</sequence>
<keyword evidence="6" id="KW-1185">Reference proteome</keyword>
<dbReference type="OrthoDB" id="443363at2759"/>
<dbReference type="AlphaFoldDB" id="A0A812MAI9"/>
<dbReference type="PROSITE" id="PS50157">
    <property type="entry name" value="ZINC_FINGER_C2H2_2"/>
    <property type="match status" value="2"/>
</dbReference>
<dbReference type="InterPro" id="IPR000477">
    <property type="entry name" value="RT_dom"/>
</dbReference>
<dbReference type="SMART" id="SM00355">
    <property type="entry name" value="ZnF_C2H2"/>
    <property type="match status" value="3"/>
</dbReference>
<evidence type="ECO:0000256" key="1">
    <source>
        <dbReference type="PROSITE-ProRule" id="PRU00042"/>
    </source>
</evidence>
<protein>
    <submittedName>
        <fullName evidence="5">RXLR78 protein</fullName>
    </submittedName>
</protein>
<keyword evidence="1" id="KW-0863">Zinc-finger</keyword>
<dbReference type="PROSITE" id="PS00028">
    <property type="entry name" value="ZINC_FINGER_C2H2_1"/>
    <property type="match status" value="2"/>
</dbReference>
<name>A0A812MAI9_9DINO</name>
<dbReference type="PANTHER" id="PTHR47027">
    <property type="entry name" value="REVERSE TRANSCRIPTASE DOMAIN-CONTAINING PROTEIN"/>
    <property type="match status" value="1"/>
</dbReference>